<proteinExistence type="predicted"/>
<gene>
    <name evidence="2" type="ORF">DV711_06550</name>
</gene>
<keyword evidence="1" id="KW-0812">Transmembrane</keyword>
<evidence type="ECO:0000256" key="1">
    <source>
        <dbReference type="SAM" id="Phobius"/>
    </source>
</evidence>
<dbReference type="AlphaFoldDB" id="A0A369WVZ4"/>
<feature type="transmembrane region" description="Helical" evidence="1">
    <location>
        <begin position="212"/>
        <end position="240"/>
    </location>
</feature>
<dbReference type="InterPro" id="IPR045466">
    <property type="entry name" value="DUF6498"/>
</dbReference>
<evidence type="ECO:0000313" key="2">
    <source>
        <dbReference type="EMBL" id="RDE25209.1"/>
    </source>
</evidence>
<comment type="caution">
    <text evidence="2">The sequence shown here is derived from an EMBL/GenBank/DDBJ whole genome shotgun (WGS) entry which is preliminary data.</text>
</comment>
<protein>
    <submittedName>
        <fullName evidence="2">Uncharacterized protein</fullName>
    </submittedName>
</protein>
<evidence type="ECO:0000313" key="3">
    <source>
        <dbReference type="Proteomes" id="UP000253769"/>
    </source>
</evidence>
<sequence>MRAAPAGTLVQRTRLDLVAFLVGLGIAYAMQWQTRDLVWSLWLCSLVLGYLTLLSAILAGAVAVIRGASQPGVNRGVLLPLLLAIGGGGLFFLAFFSFHFGAFHAGHSVFLNSFFPIEGMPDDGFGDAFMNPLLLWTLTFEHLMVPYGIFLLPAVLAERRHLLKPIIDAVRPEQDVADRELPETVQKPAEKRKSQMGDAMSRPYMNVVRMHLLIFFFAFCHFLALESFIVYAVVYSVYFFPWSEIKRRRNDNHALSETS</sequence>
<feature type="transmembrane region" description="Helical" evidence="1">
    <location>
        <begin position="77"/>
        <end position="100"/>
    </location>
</feature>
<keyword evidence="3" id="KW-1185">Reference proteome</keyword>
<dbReference type="RefSeq" id="WP_114694806.1">
    <property type="nucleotide sequence ID" value="NZ_QQOH01000001.1"/>
</dbReference>
<feature type="transmembrane region" description="Helical" evidence="1">
    <location>
        <begin position="133"/>
        <end position="156"/>
    </location>
</feature>
<name>A0A369WVZ4_9GAMM</name>
<dbReference type="EMBL" id="QQOH01000001">
    <property type="protein sequence ID" value="RDE25209.1"/>
    <property type="molecule type" value="Genomic_DNA"/>
</dbReference>
<organism evidence="2 3">
    <name type="scientific">Motiliproteus coralliicola</name>
    <dbReference type="NCBI Taxonomy" id="2283196"/>
    <lineage>
        <taxon>Bacteria</taxon>
        <taxon>Pseudomonadati</taxon>
        <taxon>Pseudomonadota</taxon>
        <taxon>Gammaproteobacteria</taxon>
        <taxon>Oceanospirillales</taxon>
        <taxon>Oceanospirillaceae</taxon>
        <taxon>Motiliproteus</taxon>
    </lineage>
</organism>
<feature type="transmembrane region" description="Helical" evidence="1">
    <location>
        <begin position="39"/>
        <end position="65"/>
    </location>
</feature>
<dbReference type="Proteomes" id="UP000253769">
    <property type="component" value="Unassembled WGS sequence"/>
</dbReference>
<dbReference type="OrthoDB" id="7064342at2"/>
<keyword evidence="1" id="KW-0472">Membrane</keyword>
<dbReference type="Pfam" id="PF20108">
    <property type="entry name" value="DUF6498"/>
    <property type="match status" value="1"/>
</dbReference>
<keyword evidence="1" id="KW-1133">Transmembrane helix</keyword>
<reference evidence="2 3" key="1">
    <citation type="submission" date="2018-07" db="EMBL/GenBank/DDBJ databases">
        <title>Motiliproteus coralliicola sp. nov., a bacterium isolated from Coral.</title>
        <authorList>
            <person name="Wang G."/>
        </authorList>
    </citation>
    <scope>NUCLEOTIDE SEQUENCE [LARGE SCALE GENOMIC DNA]</scope>
    <source>
        <strain evidence="2 3">C34</strain>
    </source>
</reference>
<accession>A0A369WVZ4</accession>